<evidence type="ECO:0000313" key="4">
    <source>
        <dbReference type="Proteomes" id="UP000053776"/>
    </source>
</evidence>
<evidence type="ECO:0008006" key="5">
    <source>
        <dbReference type="Google" id="ProtNLM"/>
    </source>
</evidence>
<dbReference type="EMBL" id="KQ235036">
    <property type="protein sequence ID" value="KMZ93722.1"/>
    <property type="molecule type" value="Genomic_DNA"/>
</dbReference>
<feature type="compositionally biased region" description="Polar residues" evidence="1">
    <location>
        <begin position="403"/>
        <end position="452"/>
    </location>
</feature>
<feature type="compositionally biased region" description="Polar residues" evidence="1">
    <location>
        <begin position="299"/>
        <end position="313"/>
    </location>
</feature>
<protein>
    <recommendedName>
        <fullName evidence="5">Variable surface protein Vir18</fullName>
    </recommendedName>
</protein>
<accession>A0A0J9TG41</accession>
<keyword evidence="2" id="KW-1133">Transmembrane helix</keyword>
<gene>
    <name evidence="3" type="ORF">PVMG_05306</name>
</gene>
<dbReference type="Proteomes" id="UP000053776">
    <property type="component" value="Unassembled WGS sequence"/>
</dbReference>
<feature type="compositionally biased region" description="Polar residues" evidence="1">
    <location>
        <begin position="149"/>
        <end position="164"/>
    </location>
</feature>
<feature type="compositionally biased region" description="Basic and acidic residues" evidence="1">
    <location>
        <begin position="117"/>
        <end position="136"/>
    </location>
</feature>
<keyword evidence="2" id="KW-0812">Transmembrane</keyword>
<feature type="region of interest" description="Disordered" evidence="1">
    <location>
        <begin position="357"/>
        <end position="383"/>
    </location>
</feature>
<feature type="region of interest" description="Disordered" evidence="1">
    <location>
        <begin position="223"/>
        <end position="335"/>
    </location>
</feature>
<name>A0A0J9TG41_PLAVI</name>
<sequence>MGGITINVYDRNQALNSQDCIRTYVDILYDIQGRIAEFEENEHVNFHNDWEQLIKYINEQKNELKICYDRKLLEIHLNSNEDIIRFYRKCNSNPKCRNYILAQDKELIELKDGTEASCEKDRDCGNQVKATKEKASEGTSQLNEKDSRIQTLESQKSQGPNENSIDGKESRQDQAISQDQHDVKSRETSVGPDSEGSEPKVVHSNPHIPIDNQIQRIGIPSQQTHSVLGSNPDNPSPQSRSEGESPPTGIPQGKTSETIDPKSDAPNSQPLNGNANGAQNVGSQTDEEHTSVNKDGAVASTTANRAAGTSISGNPADRSPPPIVTDRAVDGGISLPSVGTAGIGVTTELSGHAISSVESTTGSALPGEVDTTKAAGNSPTDSKAADAVLDVGANQGKAACSENLRNNDSGQEFTGGTSCTEALPSNQEILGNKVSSASVSDSAELQMDNSIKSEPYTGQEATGLERQSQKEKTQKGGESHQEVHSDTENHSHRQSSQNQEGHQGSTGGVLHVNHEKSERSKQYLKDKHPQPTTCAPNRANNDAKTLVNLQENPSVAGTAEEAASPWNGNILYMFNRLFSEGQYKEYIMMALVPLAIILLLNFLIKFTPLGTLFTKKKKKKQQKMNEKLQRVLSEYPAQMNERNFPFSYSPFAYST</sequence>
<feature type="region of interest" description="Disordered" evidence="1">
    <location>
        <begin position="117"/>
        <end position="206"/>
    </location>
</feature>
<dbReference type="AlphaFoldDB" id="A0A0J9TG41"/>
<evidence type="ECO:0000256" key="2">
    <source>
        <dbReference type="SAM" id="Phobius"/>
    </source>
</evidence>
<feature type="compositionally biased region" description="Polar residues" evidence="1">
    <location>
        <begin position="223"/>
        <end position="240"/>
    </location>
</feature>
<evidence type="ECO:0000313" key="3">
    <source>
        <dbReference type="EMBL" id="KMZ93722.1"/>
    </source>
</evidence>
<organism evidence="3 4">
    <name type="scientific">Plasmodium vivax Mauritania I</name>
    <dbReference type="NCBI Taxonomy" id="1035515"/>
    <lineage>
        <taxon>Eukaryota</taxon>
        <taxon>Sar</taxon>
        <taxon>Alveolata</taxon>
        <taxon>Apicomplexa</taxon>
        <taxon>Aconoidasida</taxon>
        <taxon>Haemosporida</taxon>
        <taxon>Plasmodiidae</taxon>
        <taxon>Plasmodium</taxon>
        <taxon>Plasmodium (Plasmodium)</taxon>
    </lineage>
</organism>
<feature type="compositionally biased region" description="Basic and acidic residues" evidence="1">
    <location>
        <begin position="512"/>
        <end position="529"/>
    </location>
</feature>
<reference evidence="3 4" key="1">
    <citation type="submission" date="2011-08" db="EMBL/GenBank/DDBJ databases">
        <title>The Genome Sequence of Plasmodium vivax Mauritania I.</title>
        <authorList>
            <consortium name="The Broad Institute Genome Sequencing Platform"/>
            <consortium name="The Broad Institute Genome Sequencing Center for Infectious Disease"/>
            <person name="Neafsey D."/>
            <person name="Carlton J."/>
            <person name="Barnwell J."/>
            <person name="Collins W."/>
            <person name="Escalante A."/>
            <person name="Mullikin J."/>
            <person name="Saul A."/>
            <person name="Guigo R."/>
            <person name="Camara F."/>
            <person name="Young S.K."/>
            <person name="Zeng Q."/>
            <person name="Gargeya S."/>
            <person name="Fitzgerald M."/>
            <person name="Haas B."/>
            <person name="Abouelleil A."/>
            <person name="Alvarado L."/>
            <person name="Arachchi H.M."/>
            <person name="Berlin A."/>
            <person name="Brown A."/>
            <person name="Chapman S.B."/>
            <person name="Chen Z."/>
            <person name="Dunbar C."/>
            <person name="Freedman E."/>
            <person name="Gearin G."/>
            <person name="Gellesch M."/>
            <person name="Goldberg J."/>
            <person name="Griggs A."/>
            <person name="Gujja S."/>
            <person name="Heiman D."/>
            <person name="Howarth C."/>
            <person name="Larson L."/>
            <person name="Lui A."/>
            <person name="MacDonald P.J.P."/>
            <person name="Montmayeur A."/>
            <person name="Murphy C."/>
            <person name="Neiman D."/>
            <person name="Pearson M."/>
            <person name="Priest M."/>
            <person name="Roberts A."/>
            <person name="Saif S."/>
            <person name="Shea T."/>
            <person name="Shenoy N."/>
            <person name="Sisk P."/>
            <person name="Stolte C."/>
            <person name="Sykes S."/>
            <person name="Wortman J."/>
            <person name="Nusbaum C."/>
            <person name="Birren B."/>
        </authorList>
    </citation>
    <scope>NUCLEOTIDE SEQUENCE [LARGE SCALE GENOMIC DNA]</scope>
    <source>
        <strain evidence="3 4">Mauritania I</strain>
    </source>
</reference>
<feature type="transmembrane region" description="Helical" evidence="2">
    <location>
        <begin position="586"/>
        <end position="614"/>
    </location>
</feature>
<proteinExistence type="predicted"/>
<evidence type="ECO:0000256" key="1">
    <source>
        <dbReference type="SAM" id="MobiDB-lite"/>
    </source>
</evidence>
<dbReference type="OrthoDB" id="389358at2759"/>
<feature type="compositionally biased region" description="Basic and acidic residues" evidence="1">
    <location>
        <begin position="467"/>
        <end position="491"/>
    </location>
</feature>
<keyword evidence="2" id="KW-0472">Membrane</keyword>
<feature type="region of interest" description="Disordered" evidence="1">
    <location>
        <begin position="401"/>
        <end position="539"/>
    </location>
</feature>
<feature type="compositionally biased region" description="Polar residues" evidence="1">
    <location>
        <begin position="494"/>
        <end position="503"/>
    </location>
</feature>
<feature type="compositionally biased region" description="Polar residues" evidence="1">
    <location>
        <begin position="265"/>
        <end position="284"/>
    </location>
</feature>
<feature type="compositionally biased region" description="Polar residues" evidence="1">
    <location>
        <begin position="530"/>
        <end position="539"/>
    </location>
</feature>